<dbReference type="SUPFAM" id="SSF52540">
    <property type="entry name" value="P-loop containing nucleoside triphosphate hydrolases"/>
    <property type="match status" value="1"/>
</dbReference>
<dbReference type="PANTHER" id="PTHR45641:SF19">
    <property type="entry name" value="NEPHROCYSTIN-3"/>
    <property type="match status" value="1"/>
</dbReference>
<dbReference type="EMBL" id="JAOH01000002">
    <property type="protein sequence ID" value="EUA63597.1"/>
    <property type="molecule type" value="Genomic_DNA"/>
</dbReference>
<keyword evidence="2" id="KW-0802">TPR repeat</keyword>
<dbReference type="Proteomes" id="UP000021210">
    <property type="component" value="Unassembled WGS sequence"/>
</dbReference>
<reference evidence="4 5" key="1">
    <citation type="submission" date="2013-12" db="EMBL/GenBank/DDBJ databases">
        <authorList>
            <person name="Zelazny A."/>
            <person name="Olivier K."/>
            <person name="Holland S."/>
            <person name="Lenaerts A."/>
            <person name="Ordway D."/>
            <person name="DeGroote M.A."/>
            <person name="Parker T."/>
            <person name="Sizemore C."/>
            <person name="Tallon L.J."/>
            <person name="Sadzewicz L.K."/>
            <person name="Sengamalay N."/>
            <person name="Fraser C.M."/>
            <person name="Hine E."/>
            <person name="Shefchek K.A."/>
            <person name="Das S.P."/>
            <person name="Tettelin H."/>
        </authorList>
    </citation>
    <scope>NUCLEOTIDE SEQUENCE [LARGE SCALE GENOMIC DNA]</scope>
    <source>
        <strain evidence="4 5">1948</strain>
    </source>
</reference>
<dbReference type="InterPro" id="IPR027417">
    <property type="entry name" value="P-loop_NTPase"/>
</dbReference>
<comment type="caution">
    <text evidence="4">The sequence shown here is derived from an EMBL/GenBank/DDBJ whole genome shotgun (WGS) entry which is preliminary data.</text>
</comment>
<accession>A0A829QLD0</accession>
<protein>
    <submittedName>
        <fullName evidence="4">Archaeal ATPase family protein</fullName>
    </submittedName>
</protein>
<dbReference type="Pfam" id="PF00656">
    <property type="entry name" value="Peptidase_C14"/>
    <property type="match status" value="1"/>
</dbReference>
<dbReference type="SUPFAM" id="SSF48452">
    <property type="entry name" value="TPR-like"/>
    <property type="match status" value="2"/>
</dbReference>
<dbReference type="InterPro" id="IPR011600">
    <property type="entry name" value="Pept_C14_caspase"/>
</dbReference>
<keyword evidence="1" id="KW-0677">Repeat</keyword>
<sequence>MIRPGWELGRPSSHVVIPVGVLSNDVDMSIEGTESLFLGFGMQTYCNQRLNELGGTAAEVHQVSQLVGDHFTPVVLQDATETQVRQELRSRAGYFSAGEGKLVMMWSGHGREGAGDDLYLLSHDDPTIAGHVLTANEVAGHCAATGANQMLFIIDTCYSGRALSVGSRIDEYFRDHPAASAATWCGVLVACGPRDAARTRVLGEAIVRLLRYGPRLDGPHAQDVRRRWTVHQELIRGDDLCWTLIKELEQLQVEPLPTFDAIGHFPLPMIRNPLWRPAATAATVREVLTATPSRRPFFGRRRAVSTISEWIEASHYGIYLITGGPGAGKSALLAQTLRQVRTSSDRRSVAVSVNVSNLNLNRIVVCLEQALVDVGVLDSLSHGRNPLELSGALKRLVDDGEPVPVVGIDGLDQATDVSRVIDELLTPLSRAARVVVAARPIQVPSPQQRQVARPGEWSVQADHMPIAAVLTEPQRMLDLDASEQRASGWQAIKDLLKSRLAEIDTDIDHAAVFDALQRALEAGSTPPFVLANLVVDRLRTASPGVGTHGFDIAESVGAALDDLVALSYNDAAPTRRAKCLLQTLAFGLGAGLPEAEWLAIANGVSWLSEQLSREDIADVLAALSDYIVEDSESGYATYRFSHALITQHFANQARAHDESAPLRVAAALTAAARALNPAPHLTNSPHLRRYLWCYVAQAAEPGLDLLRGNPLFAMDLVAAALAVSAARAQQRQLPEATHLAEEAVTLLTDLDHTTELDEVLPRVHLAAVQHAGGEITNAVENQRRAVEIIDQHGVAGSWQNFDHPAILCNYANMLIDAQRPDTAITAARQAVELEEKSKRVGANNGHRLGAAHNTLSLAYNLARRHSEAVAASRDAVRALENSVSERDNALLAQALQNLGSRLADVGKCDEALNVTERSRRIARELTQVNPIWREVLLGVLGDLAVRHEQCGYQEQALALMATVVEEYSAVSLPTAHQAIDRARALSNYSHMLQQQDRSTAALKPAYEAVQIMEELAAREKAHQPALALTLNNYANALTKAGHHTLAMQATENALWYYRQAWQTNLGLNVELAKILCNYSHRLAAAARFTDAINAASEAITVLQPTAADDPQKQAIVFGAQADINDYRRQLGLPGQNASVTRNVTQQAVALAVTGAMSPSQLADLYTQTARSCADDPAQALDHLEHAVAVLREAGMSNTSMYGRALRNTAMMLGETQQLESALNAASEAVLVFSRLAQADSSHRYALASAQGTQAKLLQAARCPTQARDTAIESLDNFCRVPQWTFEEVVECGRLLALLASILSDLGHGLAVLDAHVQRCASRLHGYLYMVLHANVIHGLPASHPRTPRWIYEAISAIDVADPKQRFGLGQLARPIRSTDPARFDELWQQDTGVDIPKWITIDDDKVQLALAWISCQNYTAAADFLQQHPELLGDDFTAAIDEVYALITTVEPARVDALRTIRELPHTSVAFDLAEAFLAANLRHRLQMLNEHSTSLRVDWVNQHLQKRVDSPRLPAAAALLALHDLGLGNQINAVITAVDRAEQLLTQLTVQYGTAIVLLVTTVLLDISSADATPEVRITASFYVAAGLVDAGLLKQARELITTICQRAPHRVLAWKELCNSLSGVCPHFPRVAALLDQSVGANE</sequence>
<proteinExistence type="predicted"/>
<dbReference type="PANTHER" id="PTHR45641">
    <property type="entry name" value="TETRATRICOPEPTIDE REPEAT PROTEIN (AFU_ORTHOLOGUE AFUA_6G03870)"/>
    <property type="match status" value="1"/>
</dbReference>
<evidence type="ECO:0000313" key="4">
    <source>
        <dbReference type="EMBL" id="EUA63597.1"/>
    </source>
</evidence>
<evidence type="ECO:0000313" key="5">
    <source>
        <dbReference type="Proteomes" id="UP000021210"/>
    </source>
</evidence>
<dbReference type="Gene3D" id="3.40.50.1460">
    <property type="match status" value="1"/>
</dbReference>
<feature type="domain" description="Peptidase C14 caspase" evidence="3">
    <location>
        <begin position="44"/>
        <end position="162"/>
    </location>
</feature>
<evidence type="ECO:0000256" key="2">
    <source>
        <dbReference type="ARBA" id="ARBA00022803"/>
    </source>
</evidence>
<evidence type="ECO:0000256" key="1">
    <source>
        <dbReference type="ARBA" id="ARBA00022737"/>
    </source>
</evidence>
<dbReference type="GO" id="GO:0006508">
    <property type="term" value="P:proteolysis"/>
    <property type="evidence" value="ECO:0007669"/>
    <property type="project" value="InterPro"/>
</dbReference>
<dbReference type="InterPro" id="IPR011990">
    <property type="entry name" value="TPR-like_helical_dom_sf"/>
</dbReference>
<dbReference type="Gene3D" id="3.40.50.300">
    <property type="entry name" value="P-loop containing nucleotide triphosphate hydrolases"/>
    <property type="match status" value="1"/>
</dbReference>
<dbReference type="Gene3D" id="1.25.40.10">
    <property type="entry name" value="Tetratricopeptide repeat domain"/>
    <property type="match status" value="3"/>
</dbReference>
<organism evidence="4 5">
    <name type="scientific">Mycobacteroides abscessus 1948</name>
    <dbReference type="NCBI Taxonomy" id="1299323"/>
    <lineage>
        <taxon>Bacteria</taxon>
        <taxon>Bacillati</taxon>
        <taxon>Actinomycetota</taxon>
        <taxon>Actinomycetes</taxon>
        <taxon>Mycobacteriales</taxon>
        <taxon>Mycobacteriaceae</taxon>
        <taxon>Mycobacteroides</taxon>
        <taxon>Mycobacteroides abscessus</taxon>
    </lineage>
</organism>
<evidence type="ECO:0000259" key="3">
    <source>
        <dbReference type="Pfam" id="PF00656"/>
    </source>
</evidence>
<name>A0A829QLD0_9MYCO</name>
<gene>
    <name evidence="4" type="ORF">I542_3754</name>
</gene>
<dbReference type="GO" id="GO:0004197">
    <property type="term" value="F:cysteine-type endopeptidase activity"/>
    <property type="evidence" value="ECO:0007669"/>
    <property type="project" value="InterPro"/>
</dbReference>